<feature type="domain" description="Disintegrin" evidence="14">
    <location>
        <begin position="402"/>
        <end position="489"/>
    </location>
</feature>
<keyword evidence="17" id="KW-0482">Metalloprotease</keyword>
<dbReference type="InterPro" id="IPR024079">
    <property type="entry name" value="MetalloPept_cat_dom_sf"/>
</dbReference>
<feature type="compositionally biased region" description="Pro residues" evidence="11">
    <location>
        <begin position="775"/>
        <end position="786"/>
    </location>
</feature>
<dbReference type="Gene3D" id="4.10.70.10">
    <property type="entry name" value="Disintegrin domain"/>
    <property type="match status" value="1"/>
</dbReference>
<feature type="binding site" evidence="10">
    <location>
        <position position="329"/>
    </location>
    <ligand>
        <name>Zn(2+)</name>
        <dbReference type="ChEBI" id="CHEBI:29105"/>
        <note>catalytic</note>
    </ligand>
</feature>
<feature type="binding site" evidence="10">
    <location>
        <position position="339"/>
    </location>
    <ligand>
        <name>Zn(2+)</name>
        <dbReference type="ChEBI" id="CHEBI:29105"/>
        <note>catalytic</note>
    </ligand>
</feature>
<evidence type="ECO:0000313" key="17">
    <source>
        <dbReference type="RefSeq" id="XP_060541093.1"/>
    </source>
</evidence>
<keyword evidence="17" id="KW-0378">Hydrolase</keyword>
<keyword evidence="5 12" id="KW-0812">Transmembrane</keyword>
<organism evidence="16 17">
    <name type="scientific">Pantherophis guttatus</name>
    <name type="common">Corn snake</name>
    <name type="synonym">Elaphe guttata</name>
    <dbReference type="NCBI Taxonomy" id="94885"/>
    <lineage>
        <taxon>Eukaryota</taxon>
        <taxon>Metazoa</taxon>
        <taxon>Chordata</taxon>
        <taxon>Craniata</taxon>
        <taxon>Vertebrata</taxon>
        <taxon>Euteleostomi</taxon>
        <taxon>Lepidosauria</taxon>
        <taxon>Squamata</taxon>
        <taxon>Bifurcata</taxon>
        <taxon>Unidentata</taxon>
        <taxon>Episquamata</taxon>
        <taxon>Toxicofera</taxon>
        <taxon>Serpentes</taxon>
        <taxon>Colubroidea</taxon>
        <taxon>Colubridae</taxon>
        <taxon>Colubrinae</taxon>
        <taxon>Pantherophis</taxon>
    </lineage>
</organism>
<feature type="chain" id="PRO_5047512624" evidence="13">
    <location>
        <begin position="18"/>
        <end position="869"/>
    </location>
</feature>
<feature type="compositionally biased region" description="Polar residues" evidence="11">
    <location>
        <begin position="752"/>
        <end position="766"/>
    </location>
</feature>
<evidence type="ECO:0000256" key="13">
    <source>
        <dbReference type="SAM" id="SignalP"/>
    </source>
</evidence>
<dbReference type="PROSITE" id="PS50214">
    <property type="entry name" value="DISINTEGRIN_2"/>
    <property type="match status" value="1"/>
</dbReference>
<dbReference type="InterPro" id="IPR001762">
    <property type="entry name" value="Disintegrin_dom"/>
</dbReference>
<keyword evidence="4" id="KW-0800">Toxin</keyword>
<keyword evidence="16" id="KW-1185">Reference proteome</keyword>
<dbReference type="RefSeq" id="XP_060541093.1">
    <property type="nucleotide sequence ID" value="XM_060685110.1"/>
</dbReference>
<evidence type="ECO:0000256" key="2">
    <source>
        <dbReference type="ARBA" id="ARBA00004613"/>
    </source>
</evidence>
<feature type="signal peptide" evidence="13">
    <location>
        <begin position="1"/>
        <end position="17"/>
    </location>
</feature>
<dbReference type="InterPro" id="IPR006586">
    <property type="entry name" value="ADAM_Cys-rich"/>
</dbReference>
<dbReference type="SMART" id="SM00050">
    <property type="entry name" value="DISIN"/>
    <property type="match status" value="1"/>
</dbReference>
<dbReference type="Pfam" id="PF01421">
    <property type="entry name" value="Reprolysin"/>
    <property type="match status" value="1"/>
</dbReference>
<dbReference type="InterPro" id="IPR002870">
    <property type="entry name" value="Peptidase_M12B_N"/>
</dbReference>
<dbReference type="Pfam" id="PF08516">
    <property type="entry name" value="ADAM_CR"/>
    <property type="match status" value="1"/>
</dbReference>
<accession>A0ABM3YY81</accession>
<dbReference type="InterPro" id="IPR036436">
    <property type="entry name" value="Disintegrin_dom_sf"/>
</dbReference>
<keyword evidence="17" id="KW-0645">Protease</keyword>
<dbReference type="SUPFAM" id="SSF55486">
    <property type="entry name" value="Metalloproteases ('zincins'), catalytic domain"/>
    <property type="match status" value="1"/>
</dbReference>
<comment type="subcellular location">
    <subcellularLocation>
        <location evidence="1">Membrane</location>
        <topology evidence="1">Single-pass membrane protein</topology>
    </subcellularLocation>
    <subcellularLocation>
        <location evidence="2">Secreted</location>
    </subcellularLocation>
</comment>
<evidence type="ECO:0000256" key="5">
    <source>
        <dbReference type="ARBA" id="ARBA00022692"/>
    </source>
</evidence>
<dbReference type="SUPFAM" id="SSF57552">
    <property type="entry name" value="Blood coagulation inhibitor (disintegrin)"/>
    <property type="match status" value="1"/>
</dbReference>
<comment type="caution">
    <text evidence="10">Lacks conserved residue(s) required for the propagation of feature annotation.</text>
</comment>
<dbReference type="PANTHER" id="PTHR11905:SF130">
    <property type="entry name" value="DISINTEGRIN AND METALLOPROTEINASE DOMAIN-CONTAINING PROTEIN 15"/>
    <property type="match status" value="1"/>
</dbReference>
<keyword evidence="8 9" id="KW-1015">Disulfide bond</keyword>
<dbReference type="GO" id="GO:0008237">
    <property type="term" value="F:metallopeptidase activity"/>
    <property type="evidence" value="ECO:0007669"/>
    <property type="project" value="UniProtKB-KW"/>
</dbReference>
<dbReference type="InterPro" id="IPR001590">
    <property type="entry name" value="Peptidase_M12B"/>
</dbReference>
<dbReference type="PROSITE" id="PS01186">
    <property type="entry name" value="EGF_2"/>
    <property type="match status" value="1"/>
</dbReference>
<feature type="binding site" evidence="10">
    <location>
        <position position="333"/>
    </location>
    <ligand>
        <name>Zn(2+)</name>
        <dbReference type="ChEBI" id="CHEBI:29105"/>
        <note>catalytic</note>
    </ligand>
</feature>
<feature type="compositionally biased region" description="Pro residues" evidence="11">
    <location>
        <begin position="819"/>
        <end position="836"/>
    </location>
</feature>
<proteinExistence type="predicted"/>
<evidence type="ECO:0000259" key="14">
    <source>
        <dbReference type="PROSITE" id="PS50214"/>
    </source>
</evidence>
<dbReference type="InterPro" id="IPR034027">
    <property type="entry name" value="Reprolysin_adamalysin"/>
</dbReference>
<protein>
    <submittedName>
        <fullName evidence="17">Disintegrin and metalloproteinase domain-containing protein 15 isoform X1</fullName>
    </submittedName>
</protein>
<keyword evidence="13" id="KW-0732">Signal</keyword>
<keyword evidence="7 12" id="KW-0472">Membrane</keyword>
<evidence type="ECO:0000259" key="15">
    <source>
        <dbReference type="PROSITE" id="PS50215"/>
    </source>
</evidence>
<evidence type="ECO:0000256" key="4">
    <source>
        <dbReference type="ARBA" id="ARBA00022656"/>
    </source>
</evidence>
<gene>
    <name evidence="17" type="primary">ADAM15</name>
</gene>
<evidence type="ECO:0000256" key="7">
    <source>
        <dbReference type="ARBA" id="ARBA00023136"/>
    </source>
</evidence>
<dbReference type="GeneID" id="117658865"/>
<evidence type="ECO:0000256" key="6">
    <source>
        <dbReference type="ARBA" id="ARBA00022989"/>
    </source>
</evidence>
<feature type="disulfide bond" evidence="9">
    <location>
        <begin position="461"/>
        <end position="481"/>
    </location>
</feature>
<dbReference type="PROSITE" id="PS50215">
    <property type="entry name" value="ADAM_MEPRO"/>
    <property type="match status" value="1"/>
</dbReference>
<dbReference type="Gene3D" id="3.40.390.10">
    <property type="entry name" value="Collagenase (Catalytic Domain)"/>
    <property type="match status" value="1"/>
</dbReference>
<feature type="region of interest" description="Disordered" evidence="11">
    <location>
        <begin position="718"/>
        <end position="869"/>
    </location>
</feature>
<evidence type="ECO:0000256" key="10">
    <source>
        <dbReference type="PROSITE-ProRule" id="PRU00276"/>
    </source>
</evidence>
<dbReference type="Pfam" id="PF00200">
    <property type="entry name" value="Disintegrin"/>
    <property type="match status" value="1"/>
</dbReference>
<keyword evidence="10" id="KW-0862">Zinc</keyword>
<name>A0ABM3YY81_PANGU</name>
<evidence type="ECO:0000256" key="9">
    <source>
        <dbReference type="PROSITE-ProRule" id="PRU00068"/>
    </source>
</evidence>
<evidence type="ECO:0000256" key="11">
    <source>
        <dbReference type="SAM" id="MobiDB-lite"/>
    </source>
</evidence>
<keyword evidence="3" id="KW-0964">Secreted</keyword>
<dbReference type="InterPro" id="IPR000742">
    <property type="entry name" value="EGF"/>
</dbReference>
<dbReference type="Pfam" id="PF01562">
    <property type="entry name" value="Pep_M12B_propep"/>
    <property type="match status" value="1"/>
</dbReference>
<evidence type="ECO:0000256" key="3">
    <source>
        <dbReference type="ARBA" id="ARBA00022525"/>
    </source>
</evidence>
<feature type="compositionally biased region" description="Pro residues" evidence="11">
    <location>
        <begin position="799"/>
        <end position="811"/>
    </location>
</feature>
<evidence type="ECO:0000313" key="16">
    <source>
        <dbReference type="Proteomes" id="UP001652622"/>
    </source>
</evidence>
<keyword evidence="10" id="KW-0479">Metal-binding</keyword>
<sequence>MELLVLLVLWASWGCLADASSREPWNHDSLCSWPVTPRIVQAARTVDLQAAPLGPHSFPARLQLAFEVEGEGLLLDLAQNRELMTGSSGLTYYLPNGTRTVHPASPEGNCCYRGSVQGYPDSWASVCVCSGLSGLLTVSRFKSYTLESTPDGKTRAYGLKPASGICTQSQRFHPHLESKQAPLQRVKREAEAERGYVELVIVADHAEFKLDPNLNRTRTRILEIASHMDGFYRLLGLRVALVGAEVWNNGNQVSTNGSAKEILRRFLAWREKDLLPQVPHDNVQLIVGPPFPAGVIGASTQGSICSKGSGGISMGHSVSSLIMASTLSHQLGHNLGLAHDSDGCGCNTSIRPQSRKCIMEAPTGIMPGLSFSTCSQRRFQEILQSNQVGCLLDQPEATRLAKSRCGNRLVESGEQCDCGLFLECTDPCCNATTCQLIPGAQCATGQSCCHQCKLRSAGHTCRPVQNECDLPEFCDGTSPRCPSNVYKQDGSLCEGGKAVCHGGICPTYLSQCQARWGPDAIPTSESCVTSLNQRGDARGNCGQNPDGSYISCAKSDVRCGQLQCEKKRNGTVKTSNCLRDALKFVVAADVVDEAWALLGTNCGPNKVCINQRCQEVSSLKLPVCQCNGRGLCNSKGHCHCEPGWAPPHCQTGGLGGSVDSGPPAPGEANRATSTALVVIALLLAALLVVGLCCARRLGLHKRLCQFGKGTSCQYRTEPESQVQFLHPAERITQPEPRSYSKAPPNRPRPPQWKSSTELQLMPTSKQPAALGAARPEPPSKPLPPDPVPKDPQDSAGERPGPPIRPLPPDPIPKIQSPGPTKPPPPQKPLPLDPPHAMPSCDPEIQMLPSRPAPPPPPTLAGSSRHPHKI</sequence>
<dbReference type="SMART" id="SM00608">
    <property type="entry name" value="ACR"/>
    <property type="match status" value="1"/>
</dbReference>
<feature type="compositionally biased region" description="Basic and acidic residues" evidence="11">
    <location>
        <begin position="787"/>
        <end position="796"/>
    </location>
</feature>
<feature type="domain" description="Peptidase M12B" evidence="15">
    <location>
        <begin position="195"/>
        <end position="395"/>
    </location>
</feature>
<dbReference type="PANTHER" id="PTHR11905">
    <property type="entry name" value="ADAM A DISINTEGRIN AND METALLOPROTEASE DOMAIN"/>
    <property type="match status" value="1"/>
</dbReference>
<feature type="transmembrane region" description="Helical" evidence="12">
    <location>
        <begin position="675"/>
        <end position="694"/>
    </location>
</feature>
<evidence type="ECO:0000256" key="12">
    <source>
        <dbReference type="SAM" id="Phobius"/>
    </source>
</evidence>
<evidence type="ECO:0000256" key="8">
    <source>
        <dbReference type="ARBA" id="ARBA00023157"/>
    </source>
</evidence>
<keyword evidence="6 12" id="KW-1133">Transmembrane helix</keyword>
<dbReference type="Proteomes" id="UP001652622">
    <property type="component" value="Unplaced"/>
</dbReference>
<evidence type="ECO:0000256" key="1">
    <source>
        <dbReference type="ARBA" id="ARBA00004167"/>
    </source>
</evidence>
<reference evidence="17" key="1">
    <citation type="submission" date="2025-08" db="UniProtKB">
        <authorList>
            <consortium name="RefSeq"/>
        </authorList>
    </citation>
    <scope>IDENTIFICATION</scope>
    <source>
        <tissue evidence="17">Blood</tissue>
    </source>
</reference>
<dbReference type="CDD" id="cd04269">
    <property type="entry name" value="ZnMc_adamalysin_II_like"/>
    <property type="match status" value="1"/>
</dbReference>